<name>A0A1Q5NZ60_9BACI</name>
<keyword evidence="1" id="KW-0472">Membrane</keyword>
<dbReference type="Proteomes" id="UP000186524">
    <property type="component" value="Unassembled WGS sequence"/>
</dbReference>
<keyword evidence="1" id="KW-0812">Transmembrane</keyword>
<gene>
    <name evidence="2" type="ORF">BLL40_16225</name>
</gene>
<protein>
    <submittedName>
        <fullName evidence="2">Uncharacterized protein</fullName>
    </submittedName>
</protein>
<keyword evidence="1" id="KW-1133">Transmembrane helix</keyword>
<accession>A0A1Q5NZ60</accession>
<evidence type="ECO:0000256" key="1">
    <source>
        <dbReference type="SAM" id="Phobius"/>
    </source>
</evidence>
<keyword evidence="3" id="KW-1185">Reference proteome</keyword>
<dbReference type="AlphaFoldDB" id="A0A1Q5NZ60"/>
<feature type="transmembrane region" description="Helical" evidence="1">
    <location>
        <begin position="52"/>
        <end position="71"/>
    </location>
</feature>
<proteinExistence type="predicted"/>
<reference evidence="2 3" key="1">
    <citation type="submission" date="2016-12" db="EMBL/GenBank/DDBJ databases">
        <title>Domibacillus sp. SAOS 44 whole genome sequencing.</title>
        <authorList>
            <person name="Verma A."/>
            <person name="Krishnamurthi S."/>
        </authorList>
    </citation>
    <scope>NUCLEOTIDE SEQUENCE [LARGE SCALE GENOMIC DNA]</scope>
    <source>
        <strain evidence="2 3">SAOS 44</strain>
    </source>
</reference>
<evidence type="ECO:0000313" key="2">
    <source>
        <dbReference type="EMBL" id="OKL35294.1"/>
    </source>
</evidence>
<evidence type="ECO:0000313" key="3">
    <source>
        <dbReference type="Proteomes" id="UP000186524"/>
    </source>
</evidence>
<comment type="caution">
    <text evidence="2">The sequence shown here is derived from an EMBL/GenBank/DDBJ whole genome shotgun (WGS) entry which is preliminary data.</text>
</comment>
<sequence>MMKKILTMLNICCLVIGSLLLIYHLTISNEVFHLLILFSSIGTLFSLMNQQWIFALLNSLLGISLLLLWLIGDMIIRFF</sequence>
<organism evidence="2 3">
    <name type="scientific">Domibacillus mangrovi</name>
    <dbReference type="NCBI Taxonomy" id="1714354"/>
    <lineage>
        <taxon>Bacteria</taxon>
        <taxon>Bacillati</taxon>
        <taxon>Bacillota</taxon>
        <taxon>Bacilli</taxon>
        <taxon>Bacillales</taxon>
        <taxon>Bacillaceae</taxon>
        <taxon>Domibacillus</taxon>
    </lineage>
</organism>
<dbReference type="EMBL" id="MRWQ01000028">
    <property type="protein sequence ID" value="OKL35294.1"/>
    <property type="molecule type" value="Genomic_DNA"/>
</dbReference>